<dbReference type="EMBL" id="HACM01000098">
    <property type="protein sequence ID" value="CRZ00540.1"/>
    <property type="molecule type" value="Transcribed_RNA"/>
</dbReference>
<reference evidence="1" key="1">
    <citation type="submission" date="2015-04" db="EMBL/GenBank/DDBJ databases">
        <title>The genome sequence of the plant pathogenic Rhizarian Plasmodiophora brassicae reveals insights in its biotrophic life cycle and the origin of chitin synthesis.</title>
        <authorList>
            <person name="Schwelm A."/>
            <person name="Fogelqvist J."/>
            <person name="Knaust A."/>
            <person name="Julke S."/>
            <person name="Lilja T."/>
            <person name="Dhandapani V."/>
            <person name="Bonilla-Rosso G."/>
            <person name="Karlsson M."/>
            <person name="Shevchenko A."/>
            <person name="Choi S.R."/>
            <person name="Kim H.G."/>
            <person name="Park J.Y."/>
            <person name="Lim Y.P."/>
            <person name="Ludwig-Muller J."/>
            <person name="Dixelius C."/>
        </authorList>
    </citation>
    <scope>NUCLEOTIDE SEQUENCE</scope>
    <source>
        <tissue evidence="1">Potato root galls</tissue>
    </source>
</reference>
<name>A0A0H5QF18_9EUKA</name>
<protein>
    <submittedName>
        <fullName evidence="1">Uncharacterized protein</fullName>
    </submittedName>
</protein>
<dbReference type="AlphaFoldDB" id="A0A0H5QF18"/>
<organism evidence="1">
    <name type="scientific">Spongospora subterranea</name>
    <dbReference type="NCBI Taxonomy" id="70186"/>
    <lineage>
        <taxon>Eukaryota</taxon>
        <taxon>Sar</taxon>
        <taxon>Rhizaria</taxon>
        <taxon>Endomyxa</taxon>
        <taxon>Phytomyxea</taxon>
        <taxon>Plasmodiophorida</taxon>
        <taxon>Plasmodiophoridae</taxon>
        <taxon>Spongospora</taxon>
    </lineage>
</organism>
<evidence type="ECO:0000313" key="1">
    <source>
        <dbReference type="EMBL" id="CRZ00540.1"/>
    </source>
</evidence>
<accession>A0A0H5QF18</accession>
<feature type="non-terminal residue" evidence="1">
    <location>
        <position position="1"/>
    </location>
</feature>
<proteinExistence type="predicted"/>
<sequence length="119" mass="13458">LSTIDCYIIQRRMRLILVIVFSLAGLQLLLGYKISNSDCLRNSQTHNNSCLSRFHRSKSKTSHYNSHTQLDIRSLQWSLSIVHPLSKMILPSDTTLKCPSASNFMNLTGSLLLNNIPLV</sequence>